<accession>A0A9W8UQ00</accession>
<keyword evidence="3" id="KW-1185">Reference proteome</keyword>
<proteinExistence type="predicted"/>
<dbReference type="Proteomes" id="UP001144673">
    <property type="component" value="Unassembled WGS sequence"/>
</dbReference>
<keyword evidence="1" id="KW-0732">Signal</keyword>
<evidence type="ECO:0000256" key="1">
    <source>
        <dbReference type="SAM" id="SignalP"/>
    </source>
</evidence>
<comment type="caution">
    <text evidence="2">The sequence shown here is derived from an EMBL/GenBank/DDBJ whole genome shotgun (WGS) entry which is preliminary data.</text>
</comment>
<evidence type="ECO:0000313" key="2">
    <source>
        <dbReference type="EMBL" id="KAJ4158241.1"/>
    </source>
</evidence>
<evidence type="ECO:0000313" key="3">
    <source>
        <dbReference type="Proteomes" id="UP001144673"/>
    </source>
</evidence>
<dbReference type="RefSeq" id="XP_056056608.1">
    <property type="nucleotide sequence ID" value="XM_056202003.1"/>
</dbReference>
<protein>
    <submittedName>
        <fullName evidence="2">Uncharacterized protein</fullName>
    </submittedName>
</protein>
<dbReference type="AlphaFoldDB" id="A0A9W8UQ00"/>
<name>A0A9W8UQ00_AKAMU</name>
<feature type="chain" id="PRO_5040773033" evidence="1">
    <location>
        <begin position="17"/>
        <end position="107"/>
    </location>
</feature>
<reference evidence="2" key="1">
    <citation type="journal article" date="2023" name="Access Microbiol">
        <title>De-novo genome assembly for Akanthomyces muscarius, a biocontrol agent of insect agricultural pests.</title>
        <authorList>
            <person name="Erdos Z."/>
            <person name="Studholme D.J."/>
            <person name="Raymond B."/>
            <person name="Sharma M."/>
        </authorList>
    </citation>
    <scope>NUCLEOTIDE SEQUENCE</scope>
    <source>
        <strain evidence="2">Ve6</strain>
    </source>
</reference>
<dbReference type="GeneID" id="80895933"/>
<organism evidence="2 3">
    <name type="scientific">Akanthomyces muscarius</name>
    <name type="common">Entomopathogenic fungus</name>
    <name type="synonym">Lecanicillium muscarium</name>
    <dbReference type="NCBI Taxonomy" id="2231603"/>
    <lineage>
        <taxon>Eukaryota</taxon>
        <taxon>Fungi</taxon>
        <taxon>Dikarya</taxon>
        <taxon>Ascomycota</taxon>
        <taxon>Pezizomycotina</taxon>
        <taxon>Sordariomycetes</taxon>
        <taxon>Hypocreomycetidae</taxon>
        <taxon>Hypocreales</taxon>
        <taxon>Cordycipitaceae</taxon>
        <taxon>Akanthomyces</taxon>
    </lineage>
</organism>
<dbReference type="EMBL" id="JAJHUN010000006">
    <property type="protein sequence ID" value="KAJ4158241.1"/>
    <property type="molecule type" value="Genomic_DNA"/>
</dbReference>
<dbReference type="KEGG" id="amus:LMH87_008774"/>
<gene>
    <name evidence="2" type="ORF">LMH87_008774</name>
</gene>
<feature type="signal peptide" evidence="1">
    <location>
        <begin position="1"/>
        <end position="16"/>
    </location>
</feature>
<sequence>MKAVVIFSAIVGLGLAAPPLNAGSGLQTREEAVGGSGCLVFGLCKPLKQQLEKANDPSARKAYDSCKKNPKAVGRICSPAACNAIAGALNLNPAADAAAGAICATLG</sequence>